<comment type="caution">
    <text evidence="1">The sequence shown here is derived from an EMBL/GenBank/DDBJ whole genome shotgun (WGS) entry which is preliminary data.</text>
</comment>
<organism evidence="1">
    <name type="scientific">mine drainage metagenome</name>
    <dbReference type="NCBI Taxonomy" id="410659"/>
    <lineage>
        <taxon>unclassified sequences</taxon>
        <taxon>metagenomes</taxon>
        <taxon>ecological metagenomes</taxon>
    </lineage>
</organism>
<name>E6PIW4_9ZZZZ</name>
<gene>
    <name evidence="1" type="ORF">CARN1_0886</name>
</gene>
<proteinExistence type="predicted"/>
<dbReference type="EMBL" id="CABL01000019">
    <property type="protein sequence ID" value="CBH76406.1"/>
    <property type="molecule type" value="Genomic_DNA"/>
</dbReference>
<sequence length="162" mass="17001">MSVTSAPGLASAAHEYGHPFAGRRAVIVTKHGKERVLDPLVRSRFGMYSEILQIETEPQSSQLDALRAKLRAGAEATPYDSVIVASVGRGALEMVGFYDPRGGIEIIGRAVAPIVHASSGNLAADRIALISAACDDAIAQARLMVPSESPATYGRPPHAGAR</sequence>
<evidence type="ECO:0000313" key="1">
    <source>
        <dbReference type="EMBL" id="CBH76406.1"/>
    </source>
</evidence>
<accession>E6PIW4</accession>
<reference evidence="1" key="1">
    <citation type="submission" date="2009-10" db="EMBL/GenBank/DDBJ databases">
        <title>Diversity of trophic interactions inside an arsenic-rich microbial ecosystem.</title>
        <authorList>
            <person name="Bertin P.N."/>
            <person name="Heinrich-Salmeron A."/>
            <person name="Pelletier E."/>
            <person name="Goulhen-Chollet F."/>
            <person name="Arsene-Ploetze F."/>
            <person name="Gallien S."/>
            <person name="Calteau A."/>
            <person name="Vallenet D."/>
            <person name="Casiot C."/>
            <person name="Chane-Woon-Ming B."/>
            <person name="Giloteaux L."/>
            <person name="Barakat M."/>
            <person name="Bonnefoy V."/>
            <person name="Bruneel O."/>
            <person name="Chandler M."/>
            <person name="Cleiss J."/>
            <person name="Duran R."/>
            <person name="Elbaz-Poulichet F."/>
            <person name="Fonknechten N."/>
            <person name="Lauga B."/>
            <person name="Mornico D."/>
            <person name="Ortet P."/>
            <person name="Schaeffer C."/>
            <person name="Siguier P."/>
            <person name="Alexander Thil Smith A."/>
            <person name="Van Dorsselaer A."/>
            <person name="Weissenbach J."/>
            <person name="Medigue C."/>
            <person name="Le Paslier D."/>
        </authorList>
    </citation>
    <scope>NUCLEOTIDE SEQUENCE</scope>
</reference>
<protein>
    <submittedName>
        <fullName evidence="1">Uncharacterized protein</fullName>
    </submittedName>
</protein>
<dbReference type="AlphaFoldDB" id="E6PIW4"/>